<evidence type="ECO:0000313" key="9">
    <source>
        <dbReference type="Proteomes" id="UP001589709"/>
    </source>
</evidence>
<name>A0ABV5N4J0_9ACTN</name>
<evidence type="ECO:0000256" key="3">
    <source>
        <dbReference type="ARBA" id="ARBA00022989"/>
    </source>
</evidence>
<evidence type="ECO:0000256" key="6">
    <source>
        <dbReference type="SAM" id="SignalP"/>
    </source>
</evidence>
<comment type="subcellular location">
    <subcellularLocation>
        <location evidence="1">Cell membrane</location>
        <topology evidence="1">Multi-pass membrane protein</topology>
    </subcellularLocation>
</comment>
<dbReference type="InterPro" id="IPR011701">
    <property type="entry name" value="MFS"/>
</dbReference>
<feature type="transmembrane region" description="Helical" evidence="5">
    <location>
        <begin position="311"/>
        <end position="332"/>
    </location>
</feature>
<feature type="transmembrane region" description="Helical" evidence="5">
    <location>
        <begin position="288"/>
        <end position="305"/>
    </location>
</feature>
<feature type="transmembrane region" description="Helical" evidence="5">
    <location>
        <begin position="374"/>
        <end position="393"/>
    </location>
</feature>
<feature type="transmembrane region" description="Helical" evidence="5">
    <location>
        <begin position="222"/>
        <end position="246"/>
    </location>
</feature>
<dbReference type="SUPFAM" id="SSF103473">
    <property type="entry name" value="MFS general substrate transporter"/>
    <property type="match status" value="1"/>
</dbReference>
<evidence type="ECO:0000256" key="2">
    <source>
        <dbReference type="ARBA" id="ARBA00022692"/>
    </source>
</evidence>
<feature type="transmembrane region" description="Helical" evidence="5">
    <location>
        <begin position="138"/>
        <end position="161"/>
    </location>
</feature>
<dbReference type="Pfam" id="PF07690">
    <property type="entry name" value="MFS_1"/>
    <property type="match status" value="1"/>
</dbReference>
<protein>
    <submittedName>
        <fullName evidence="8">MFS transporter</fullName>
    </submittedName>
</protein>
<feature type="signal peptide" evidence="6">
    <location>
        <begin position="1"/>
        <end position="22"/>
    </location>
</feature>
<dbReference type="PANTHER" id="PTHR23508">
    <property type="entry name" value="CARBOXYLIC ACID TRANSPORTER PROTEIN HOMOLOG"/>
    <property type="match status" value="1"/>
</dbReference>
<feature type="transmembrane region" description="Helical" evidence="5">
    <location>
        <begin position="258"/>
        <end position="276"/>
    </location>
</feature>
<keyword evidence="3 5" id="KW-1133">Transmembrane helix</keyword>
<feature type="transmembrane region" description="Helical" evidence="5">
    <location>
        <begin position="167"/>
        <end position="187"/>
    </location>
</feature>
<comment type="caution">
    <text evidence="8">The sequence shown here is derived from an EMBL/GenBank/DDBJ whole genome shotgun (WGS) entry which is preliminary data.</text>
</comment>
<keyword evidence="6" id="KW-0732">Signal</keyword>
<dbReference type="Proteomes" id="UP001589709">
    <property type="component" value="Unassembled WGS sequence"/>
</dbReference>
<evidence type="ECO:0000313" key="8">
    <source>
        <dbReference type="EMBL" id="MFB9465190.1"/>
    </source>
</evidence>
<evidence type="ECO:0000256" key="1">
    <source>
        <dbReference type="ARBA" id="ARBA00004651"/>
    </source>
</evidence>
<proteinExistence type="predicted"/>
<gene>
    <name evidence="8" type="ORF">ACFF45_21345</name>
</gene>
<keyword evidence="9" id="KW-1185">Reference proteome</keyword>
<dbReference type="RefSeq" id="WP_381348020.1">
    <property type="nucleotide sequence ID" value="NZ_JBHMCY010000041.1"/>
</dbReference>
<reference evidence="8 9" key="1">
    <citation type="submission" date="2024-09" db="EMBL/GenBank/DDBJ databases">
        <authorList>
            <person name="Sun Q."/>
            <person name="Mori K."/>
        </authorList>
    </citation>
    <scope>NUCLEOTIDE SEQUENCE [LARGE SCALE GENOMIC DNA]</scope>
    <source>
        <strain evidence="8 9">JCM 6917</strain>
    </source>
</reference>
<feature type="transmembrane region" description="Helical" evidence="5">
    <location>
        <begin position="105"/>
        <end position="126"/>
    </location>
</feature>
<dbReference type="PANTHER" id="PTHR23508:SF10">
    <property type="entry name" value="CARBOXYLIC ACID TRANSPORTER PROTEIN HOMOLOG"/>
    <property type="match status" value="1"/>
</dbReference>
<dbReference type="InterPro" id="IPR036259">
    <property type="entry name" value="MFS_trans_sf"/>
</dbReference>
<dbReference type="PROSITE" id="PS51257">
    <property type="entry name" value="PROKAR_LIPOPROTEIN"/>
    <property type="match status" value="1"/>
</dbReference>
<feature type="domain" description="Major facilitator superfamily (MFS) profile" evidence="7">
    <location>
        <begin position="13"/>
        <end position="398"/>
    </location>
</feature>
<dbReference type="InterPro" id="IPR020846">
    <property type="entry name" value="MFS_dom"/>
</dbReference>
<feature type="chain" id="PRO_5046830121" evidence="6">
    <location>
        <begin position="23"/>
        <end position="412"/>
    </location>
</feature>
<keyword evidence="2 5" id="KW-0812">Transmembrane</keyword>
<keyword evidence="4 5" id="KW-0472">Membrane</keyword>
<feature type="transmembrane region" description="Helical" evidence="5">
    <location>
        <begin position="80"/>
        <end position="99"/>
    </location>
</feature>
<dbReference type="PROSITE" id="PS50850">
    <property type="entry name" value="MFS"/>
    <property type="match status" value="1"/>
</dbReference>
<evidence type="ECO:0000256" key="4">
    <source>
        <dbReference type="ARBA" id="ARBA00023136"/>
    </source>
</evidence>
<sequence length="412" mass="41879">MTFKKAFPSYVGVAALACAAIAADGYDLGIYGAAAPDLLQYSDWALNPSQVGAIASATVLGMCFGAVTAGVLADRIGVRRMFMACIAWFSVAMIVSAVAPTPTTLGIARFVAGLGLGGVVPTAVALTVSTAPPGRRHFLNGVALSGLGIGGIFATLSALAFLDDWGWRGVFLLGGLVPLVTILPVAAMKLGTWAPGPLDAGPTKAKTPPQLAQLVSQGRWRLLIVLTLITACCQILSLGLLTWLPVIMRTSGYSLDSALLFMLVYTFGGLAGAYGGAWTADRIGARRAAAFGLLLTAGAILALSVHLPLPALYVLLFIAGAGIGVQPVIYGFTAMCFPSALRAGAVGVVSGVGRIAGILGPLIGGFLIGRPALVSFAAFAAFAVLGAVIMIVFTSDEVSDPDAVTENVPAAA</sequence>
<dbReference type="EMBL" id="JBHMCY010000041">
    <property type="protein sequence ID" value="MFB9465190.1"/>
    <property type="molecule type" value="Genomic_DNA"/>
</dbReference>
<organism evidence="8 9">
    <name type="scientific">Streptomyces cinereospinus</name>
    <dbReference type="NCBI Taxonomy" id="285561"/>
    <lineage>
        <taxon>Bacteria</taxon>
        <taxon>Bacillati</taxon>
        <taxon>Actinomycetota</taxon>
        <taxon>Actinomycetes</taxon>
        <taxon>Kitasatosporales</taxon>
        <taxon>Streptomycetaceae</taxon>
        <taxon>Streptomyces</taxon>
    </lineage>
</organism>
<feature type="transmembrane region" description="Helical" evidence="5">
    <location>
        <begin position="344"/>
        <end position="368"/>
    </location>
</feature>
<dbReference type="Gene3D" id="1.20.1250.20">
    <property type="entry name" value="MFS general substrate transporter like domains"/>
    <property type="match status" value="2"/>
</dbReference>
<accession>A0ABV5N4J0</accession>
<evidence type="ECO:0000256" key="5">
    <source>
        <dbReference type="SAM" id="Phobius"/>
    </source>
</evidence>
<evidence type="ECO:0000259" key="7">
    <source>
        <dbReference type="PROSITE" id="PS50850"/>
    </source>
</evidence>
<feature type="transmembrane region" description="Helical" evidence="5">
    <location>
        <begin position="49"/>
        <end position="73"/>
    </location>
</feature>